<feature type="transmembrane region" description="Helical" evidence="1">
    <location>
        <begin position="156"/>
        <end position="176"/>
    </location>
</feature>
<feature type="transmembrane region" description="Helical" evidence="1">
    <location>
        <begin position="293"/>
        <end position="319"/>
    </location>
</feature>
<dbReference type="PANTHER" id="PTHR23028:SF53">
    <property type="entry name" value="ACYL_TRANSF_3 DOMAIN-CONTAINING PROTEIN"/>
    <property type="match status" value="1"/>
</dbReference>
<dbReference type="Pfam" id="PF01757">
    <property type="entry name" value="Acyl_transf_3"/>
    <property type="match status" value="1"/>
</dbReference>
<proteinExistence type="predicted"/>
<dbReference type="GO" id="GO:0000271">
    <property type="term" value="P:polysaccharide biosynthetic process"/>
    <property type="evidence" value="ECO:0007669"/>
    <property type="project" value="TreeGrafter"/>
</dbReference>
<organism evidence="3 4">
    <name type="scientific">Kinneretia aquatilis</name>
    <dbReference type="NCBI Taxonomy" id="2070761"/>
    <lineage>
        <taxon>Bacteria</taxon>
        <taxon>Pseudomonadati</taxon>
        <taxon>Pseudomonadota</taxon>
        <taxon>Betaproteobacteria</taxon>
        <taxon>Burkholderiales</taxon>
        <taxon>Sphaerotilaceae</taxon>
        <taxon>Roseateles</taxon>
    </lineage>
</organism>
<feature type="transmembrane region" description="Helical" evidence="1">
    <location>
        <begin position="188"/>
        <end position="205"/>
    </location>
</feature>
<feature type="transmembrane region" description="Helical" evidence="1">
    <location>
        <begin position="101"/>
        <end position="123"/>
    </location>
</feature>
<keyword evidence="1" id="KW-0812">Transmembrane</keyword>
<evidence type="ECO:0000259" key="2">
    <source>
        <dbReference type="Pfam" id="PF01757"/>
    </source>
</evidence>
<evidence type="ECO:0000256" key="1">
    <source>
        <dbReference type="SAM" id="Phobius"/>
    </source>
</evidence>
<accession>A0A2N8L0N9</accession>
<feature type="transmembrane region" description="Helical" evidence="1">
    <location>
        <begin position="217"/>
        <end position="234"/>
    </location>
</feature>
<dbReference type="InterPro" id="IPR050879">
    <property type="entry name" value="Acyltransferase_3"/>
</dbReference>
<gene>
    <name evidence="3" type="ORF">C1O66_18105</name>
</gene>
<feature type="transmembrane region" description="Helical" evidence="1">
    <location>
        <begin position="331"/>
        <end position="352"/>
    </location>
</feature>
<reference evidence="3 4" key="1">
    <citation type="submission" date="2018-01" db="EMBL/GenBank/DDBJ databases">
        <title>Draft genome sequence of Paucibacter aquatile CR182 isolated from freshwater of the Nakdong River.</title>
        <authorList>
            <person name="Choi A."/>
            <person name="Chung E.J."/>
        </authorList>
    </citation>
    <scope>NUCLEOTIDE SEQUENCE [LARGE SCALE GENOMIC DNA]</scope>
    <source>
        <strain evidence="3 4">CR182</strain>
    </source>
</reference>
<dbReference type="Proteomes" id="UP000235916">
    <property type="component" value="Unassembled WGS sequence"/>
</dbReference>
<comment type="caution">
    <text evidence="3">The sequence shown here is derived from an EMBL/GenBank/DDBJ whole genome shotgun (WGS) entry which is preliminary data.</text>
</comment>
<dbReference type="OrthoDB" id="8956208at2"/>
<keyword evidence="1" id="KW-0472">Membrane</keyword>
<evidence type="ECO:0000313" key="4">
    <source>
        <dbReference type="Proteomes" id="UP000235916"/>
    </source>
</evidence>
<evidence type="ECO:0000313" key="3">
    <source>
        <dbReference type="EMBL" id="PND39252.1"/>
    </source>
</evidence>
<dbReference type="GO" id="GO:0016787">
    <property type="term" value="F:hydrolase activity"/>
    <property type="evidence" value="ECO:0007669"/>
    <property type="project" value="UniProtKB-KW"/>
</dbReference>
<dbReference type="InterPro" id="IPR002656">
    <property type="entry name" value="Acyl_transf_3_dom"/>
</dbReference>
<feature type="domain" description="Acyltransferase 3" evidence="2">
    <location>
        <begin position="19"/>
        <end position="343"/>
    </location>
</feature>
<dbReference type="EMBL" id="POSP01000003">
    <property type="protein sequence ID" value="PND39252.1"/>
    <property type="molecule type" value="Genomic_DNA"/>
</dbReference>
<keyword evidence="4" id="KW-1185">Reference proteome</keyword>
<name>A0A2N8L0N9_9BURK</name>
<sequence>MSSSKTPVARPPVTRLLHVDGLKAAAAQLIVLHHLSAYGPVAEAVEELLPALMAWAYQYGRMAVQVFLVLGGFLTARALSSQGQLLEGGWFSLLARRYQRLALPFMGAVLLTLACSALVARWLPELVPAQVGWGQLLAHAGLVHGVLGYEALTVGAWYVAIDLQLFALLAGVLAFSRGLALPRAWRRWIGPGLVAVLTAASLLVFNRDSALDNWGLYFFGAYGLGALVHWLGLLPQRRLGLMLLAALGLAALLLDFRERIALALATALVLAWQQRRHEAGLPLLLAPPRLQPLLAHLGTHSYALFLVHFPICLLINALFERHDLGDGWPGLMAMLAAWGLSNLAAVSFYRWIEQPAGRLRLGALLARLWPRTLRA</sequence>
<dbReference type="PANTHER" id="PTHR23028">
    <property type="entry name" value="ACETYLTRANSFERASE"/>
    <property type="match status" value="1"/>
</dbReference>
<dbReference type="GO" id="GO:0016020">
    <property type="term" value="C:membrane"/>
    <property type="evidence" value="ECO:0007669"/>
    <property type="project" value="TreeGrafter"/>
</dbReference>
<dbReference type="RefSeq" id="WP_102769170.1">
    <property type="nucleotide sequence ID" value="NZ_POSP01000003.1"/>
</dbReference>
<dbReference type="AlphaFoldDB" id="A0A2N8L0N9"/>
<keyword evidence="1" id="KW-1133">Transmembrane helix</keyword>
<keyword evidence="3" id="KW-0378">Hydrolase</keyword>
<dbReference type="GO" id="GO:0016747">
    <property type="term" value="F:acyltransferase activity, transferring groups other than amino-acyl groups"/>
    <property type="evidence" value="ECO:0007669"/>
    <property type="project" value="InterPro"/>
</dbReference>
<protein>
    <submittedName>
        <fullName evidence="3">GTP cyclohydrolase</fullName>
    </submittedName>
</protein>